<proteinExistence type="predicted"/>
<feature type="region of interest" description="Disordered" evidence="1">
    <location>
        <begin position="1"/>
        <end position="22"/>
    </location>
</feature>
<dbReference type="Proteomes" id="UP000267251">
    <property type="component" value="Unassembled WGS sequence"/>
</dbReference>
<name>A0A4V1IXK2_9FUNG</name>
<keyword evidence="3" id="KW-1185">Reference proteome</keyword>
<evidence type="ECO:0000313" key="2">
    <source>
        <dbReference type="EMBL" id="RKP11349.1"/>
    </source>
</evidence>
<feature type="region of interest" description="Disordered" evidence="1">
    <location>
        <begin position="62"/>
        <end position="123"/>
    </location>
</feature>
<dbReference type="EMBL" id="KZ988987">
    <property type="protein sequence ID" value="RKP11349.1"/>
    <property type="molecule type" value="Genomic_DNA"/>
</dbReference>
<protein>
    <submittedName>
        <fullName evidence="2">Uncharacterized protein</fullName>
    </submittedName>
</protein>
<dbReference type="AlphaFoldDB" id="A0A4V1IXK2"/>
<organism evidence="2 3">
    <name type="scientific">Piptocephalis cylindrospora</name>
    <dbReference type="NCBI Taxonomy" id="1907219"/>
    <lineage>
        <taxon>Eukaryota</taxon>
        <taxon>Fungi</taxon>
        <taxon>Fungi incertae sedis</taxon>
        <taxon>Zoopagomycota</taxon>
        <taxon>Zoopagomycotina</taxon>
        <taxon>Zoopagomycetes</taxon>
        <taxon>Zoopagales</taxon>
        <taxon>Piptocephalidaceae</taxon>
        <taxon>Piptocephalis</taxon>
    </lineage>
</organism>
<evidence type="ECO:0000313" key="3">
    <source>
        <dbReference type="Proteomes" id="UP000267251"/>
    </source>
</evidence>
<reference evidence="3" key="1">
    <citation type="journal article" date="2018" name="Nat. Microbiol.">
        <title>Leveraging single-cell genomics to expand the fungal tree of life.</title>
        <authorList>
            <person name="Ahrendt S.R."/>
            <person name="Quandt C.A."/>
            <person name="Ciobanu D."/>
            <person name="Clum A."/>
            <person name="Salamov A."/>
            <person name="Andreopoulos B."/>
            <person name="Cheng J.F."/>
            <person name="Woyke T."/>
            <person name="Pelin A."/>
            <person name="Henrissat B."/>
            <person name="Reynolds N.K."/>
            <person name="Benny G.L."/>
            <person name="Smith M.E."/>
            <person name="James T.Y."/>
            <person name="Grigoriev I.V."/>
        </authorList>
    </citation>
    <scope>NUCLEOTIDE SEQUENCE [LARGE SCALE GENOMIC DNA]</scope>
</reference>
<feature type="compositionally biased region" description="Basic and acidic residues" evidence="1">
    <location>
        <begin position="62"/>
        <end position="73"/>
    </location>
</feature>
<feature type="compositionally biased region" description="Low complexity" evidence="1">
    <location>
        <begin position="79"/>
        <end position="89"/>
    </location>
</feature>
<evidence type="ECO:0000256" key="1">
    <source>
        <dbReference type="SAM" id="MobiDB-lite"/>
    </source>
</evidence>
<sequence>MDEGGMVEMAEDEGGVEEEEEVVEELEEMMVEFEAEEYHEEIVDSRGEEKNRHTEGILLEEKLLYGTETHEDDPPFLESSHSASSSSDDSSLEVSTIQAPYMAEDASGRGKKSALSKASPRSKAPSMVFKARFLCPDPHFKVELSCSIFAFWPLHASGFQDDFIGKIQMIS</sequence>
<accession>A0A4V1IXK2</accession>
<gene>
    <name evidence="2" type="ORF">BJ684DRAFT_18051</name>
</gene>